<evidence type="ECO:0000256" key="8">
    <source>
        <dbReference type="ARBA" id="ARBA00023010"/>
    </source>
</evidence>
<feature type="compositionally biased region" description="Pro residues" evidence="13">
    <location>
        <begin position="163"/>
        <end position="174"/>
    </location>
</feature>
<comment type="similarity">
    <text evidence="2">Belongs to the TIM16/PAM16 family.</text>
</comment>
<evidence type="ECO:0000256" key="5">
    <source>
        <dbReference type="ARBA" id="ARBA00022448"/>
    </source>
</evidence>
<dbReference type="FunCoup" id="A0A2H3DQM1">
    <property type="interactions" value="90"/>
</dbReference>
<evidence type="ECO:0000256" key="1">
    <source>
        <dbReference type="ARBA" id="ARBA00004637"/>
    </source>
</evidence>
<dbReference type="OMA" id="TRTHRMT"/>
<evidence type="ECO:0000256" key="6">
    <source>
        <dbReference type="ARBA" id="ARBA00022792"/>
    </source>
</evidence>
<keyword evidence="6" id="KW-0999">Mitochondrion inner membrane</keyword>
<evidence type="ECO:0000256" key="12">
    <source>
        <dbReference type="ARBA" id="ARBA00031407"/>
    </source>
</evidence>
<feature type="region of interest" description="Disordered" evidence="13">
    <location>
        <begin position="113"/>
        <end position="181"/>
    </location>
</feature>
<dbReference type="Pfam" id="PF03656">
    <property type="entry name" value="Pam16"/>
    <property type="match status" value="1"/>
</dbReference>
<dbReference type="OrthoDB" id="10262892at2759"/>
<evidence type="ECO:0000313" key="14">
    <source>
        <dbReference type="EMBL" id="PBK91387.1"/>
    </source>
</evidence>
<evidence type="ECO:0000256" key="3">
    <source>
        <dbReference type="ARBA" id="ARBA00013571"/>
    </source>
</evidence>
<dbReference type="PANTHER" id="PTHR12388">
    <property type="entry name" value="MITOCHONDRIA ASSOCIATED GRANULOCYTE MACROPHAGE CSF SIGNALING MOLECULE"/>
    <property type="match status" value="1"/>
</dbReference>
<dbReference type="InterPro" id="IPR005341">
    <property type="entry name" value="Tim16"/>
</dbReference>
<dbReference type="EMBL" id="KZ293661">
    <property type="protein sequence ID" value="PBK91387.1"/>
    <property type="molecule type" value="Genomic_DNA"/>
</dbReference>
<evidence type="ECO:0000256" key="4">
    <source>
        <dbReference type="ARBA" id="ARBA00020721"/>
    </source>
</evidence>
<feature type="compositionally biased region" description="Basic and acidic residues" evidence="13">
    <location>
        <begin position="144"/>
        <end position="157"/>
    </location>
</feature>
<dbReference type="AlphaFoldDB" id="A0A2H3DQM1"/>
<name>A0A2H3DQM1_ARMGA</name>
<keyword evidence="10" id="KW-0472">Membrane</keyword>
<keyword evidence="15" id="KW-1185">Reference proteome</keyword>
<evidence type="ECO:0000256" key="7">
    <source>
        <dbReference type="ARBA" id="ARBA00022927"/>
    </source>
</evidence>
<evidence type="ECO:0000256" key="9">
    <source>
        <dbReference type="ARBA" id="ARBA00023128"/>
    </source>
</evidence>
<organism evidence="14 15">
    <name type="scientific">Armillaria gallica</name>
    <name type="common">Bulbous honey fungus</name>
    <name type="synonym">Armillaria bulbosa</name>
    <dbReference type="NCBI Taxonomy" id="47427"/>
    <lineage>
        <taxon>Eukaryota</taxon>
        <taxon>Fungi</taxon>
        <taxon>Dikarya</taxon>
        <taxon>Basidiomycota</taxon>
        <taxon>Agaricomycotina</taxon>
        <taxon>Agaricomycetes</taxon>
        <taxon>Agaricomycetidae</taxon>
        <taxon>Agaricales</taxon>
        <taxon>Marasmiineae</taxon>
        <taxon>Physalacriaceae</taxon>
        <taxon>Armillaria</taxon>
    </lineage>
</organism>
<sequence length="181" mass="19676">MVWFYPLLLYAAYYLQLQSSPRAIIQILLTSTRILGKAFFEAGRQAVKNAKAAPQAIGSDVAGVSNARSGSLTDQLTRQHRMTLDEAHLILNIKRGEELEKILQNYEHMFKANSPPAEAPKAATHSRSAAPPMNSHYLQSKVIRARERIEAELKGVETGENTGPPPPPPPPPGDSPVGGSS</sequence>
<accession>A0A2H3DQM1</accession>
<dbReference type="GO" id="GO:0030150">
    <property type="term" value="P:protein import into mitochondrial matrix"/>
    <property type="evidence" value="ECO:0007669"/>
    <property type="project" value="InterPro"/>
</dbReference>
<keyword evidence="5" id="KW-0813">Transport</keyword>
<dbReference type="Proteomes" id="UP000217790">
    <property type="component" value="Unassembled WGS sequence"/>
</dbReference>
<keyword evidence="9" id="KW-0496">Mitochondrion</keyword>
<keyword evidence="7" id="KW-0653">Protein transport</keyword>
<dbReference type="GO" id="GO:0005744">
    <property type="term" value="C:TIM23 mitochondrial import inner membrane translocase complex"/>
    <property type="evidence" value="ECO:0007669"/>
    <property type="project" value="InterPro"/>
</dbReference>
<evidence type="ECO:0000256" key="2">
    <source>
        <dbReference type="ARBA" id="ARBA00008817"/>
    </source>
</evidence>
<dbReference type="InParanoid" id="A0A2H3DQM1"/>
<protein>
    <recommendedName>
        <fullName evidence="4">Mitochondrial import inner membrane translocase subunit TIM16</fullName>
    </recommendedName>
    <alternativeName>
        <fullName evidence="3">Mitochondrial import inner membrane translocase subunit tim16</fullName>
    </alternativeName>
    <alternativeName>
        <fullName evidence="11 12">Presequence translocated-associated motor subunit PAM16</fullName>
    </alternativeName>
</protein>
<evidence type="ECO:0000256" key="11">
    <source>
        <dbReference type="ARBA" id="ARBA00030422"/>
    </source>
</evidence>
<proteinExistence type="inferred from homology"/>
<dbReference type="PANTHER" id="PTHR12388:SF0">
    <property type="entry name" value="MITOCHONDRIAL IMPORT INNER MEMBRANE TRANSLOCASE SUBUNIT TIM16"/>
    <property type="match status" value="1"/>
</dbReference>
<evidence type="ECO:0000256" key="10">
    <source>
        <dbReference type="ARBA" id="ARBA00023136"/>
    </source>
</evidence>
<dbReference type="STRING" id="47427.A0A2H3DQM1"/>
<evidence type="ECO:0000313" key="15">
    <source>
        <dbReference type="Proteomes" id="UP000217790"/>
    </source>
</evidence>
<dbReference type="Gene3D" id="1.10.287.110">
    <property type="entry name" value="DnaJ domain"/>
    <property type="match status" value="1"/>
</dbReference>
<keyword evidence="8" id="KW-0811">Translocation</keyword>
<evidence type="ECO:0000256" key="13">
    <source>
        <dbReference type="SAM" id="MobiDB-lite"/>
    </source>
</evidence>
<comment type="subcellular location">
    <subcellularLocation>
        <location evidence="1">Mitochondrion inner membrane</location>
        <topology evidence="1">Peripheral membrane protein</topology>
    </subcellularLocation>
</comment>
<gene>
    <name evidence="14" type="ORF">ARMGADRAFT_932123</name>
</gene>
<reference evidence="15" key="1">
    <citation type="journal article" date="2017" name="Nat. Ecol. Evol.">
        <title>Genome expansion and lineage-specific genetic innovations in the forest pathogenic fungi Armillaria.</title>
        <authorList>
            <person name="Sipos G."/>
            <person name="Prasanna A.N."/>
            <person name="Walter M.C."/>
            <person name="O'Connor E."/>
            <person name="Balint B."/>
            <person name="Krizsan K."/>
            <person name="Kiss B."/>
            <person name="Hess J."/>
            <person name="Varga T."/>
            <person name="Slot J."/>
            <person name="Riley R."/>
            <person name="Boka B."/>
            <person name="Rigling D."/>
            <person name="Barry K."/>
            <person name="Lee J."/>
            <person name="Mihaltcheva S."/>
            <person name="LaButti K."/>
            <person name="Lipzen A."/>
            <person name="Waldron R."/>
            <person name="Moloney N.M."/>
            <person name="Sperisen C."/>
            <person name="Kredics L."/>
            <person name="Vagvoelgyi C."/>
            <person name="Patrignani A."/>
            <person name="Fitzpatrick D."/>
            <person name="Nagy I."/>
            <person name="Doyle S."/>
            <person name="Anderson J.B."/>
            <person name="Grigoriev I.V."/>
            <person name="Gueldener U."/>
            <person name="Muensterkoetter M."/>
            <person name="Nagy L.G."/>
        </authorList>
    </citation>
    <scope>NUCLEOTIDE SEQUENCE [LARGE SCALE GENOMIC DNA]</scope>
    <source>
        <strain evidence="15">Ar21-2</strain>
    </source>
</reference>
<dbReference type="InterPro" id="IPR036869">
    <property type="entry name" value="J_dom_sf"/>
</dbReference>